<evidence type="ECO:0000259" key="7">
    <source>
        <dbReference type="Pfam" id="PF01509"/>
    </source>
</evidence>
<dbReference type="HAMAP" id="MF_01080">
    <property type="entry name" value="TruB_bact"/>
    <property type="match status" value="1"/>
</dbReference>
<organism evidence="10 11">
    <name type="scientific">Cryobacterium arcticum</name>
    <dbReference type="NCBI Taxonomy" id="670052"/>
    <lineage>
        <taxon>Bacteria</taxon>
        <taxon>Bacillati</taxon>
        <taxon>Actinomycetota</taxon>
        <taxon>Actinomycetes</taxon>
        <taxon>Micrococcales</taxon>
        <taxon>Microbacteriaceae</taxon>
        <taxon>Cryobacterium</taxon>
    </lineage>
</organism>
<dbReference type="Gene3D" id="2.30.130.10">
    <property type="entry name" value="PUA domain"/>
    <property type="match status" value="1"/>
</dbReference>
<dbReference type="InterPro" id="IPR036974">
    <property type="entry name" value="PUA_sf"/>
</dbReference>
<dbReference type="GO" id="GO:0031119">
    <property type="term" value="P:tRNA pseudouridine synthesis"/>
    <property type="evidence" value="ECO:0007669"/>
    <property type="project" value="UniProtKB-UniRule"/>
</dbReference>
<dbReference type="PANTHER" id="PTHR13767:SF2">
    <property type="entry name" value="PSEUDOURIDYLATE SYNTHASE TRUB1"/>
    <property type="match status" value="1"/>
</dbReference>
<dbReference type="InterPro" id="IPR020103">
    <property type="entry name" value="PsdUridine_synth_cat_dom_sf"/>
</dbReference>
<sequence>MNAQRRKPGNTTSGLVLIDKPQGWTSHDAVARTRRLADTRKVGHAGTLDPMATGLLILGVNSSTRLLTYVVGLDKEYLATIRLGAATNTDDAEGEELSRAPAEIVAALAAEAITAGITALTGDISQRPSAVSAIKVDGKRAYARVRAGEEVELPARPVTVSEFALLSTTPVDGFLDLEVRVVCSSGTYIRALARDLGSGLGVGGHLTSLRRTRIGPFGIDAADPLDQLDVTRAMIGPADAASRLFDRLDLDAQQAIDLSQGKRIDVPAGAEDGGPVAAVDPNGRLVGLVEYRGGRAKSIVNFPPDEPVQARPVPSTDGAADPATAEDAS</sequence>
<proteinExistence type="inferred from homology"/>
<dbReference type="AlphaFoldDB" id="A0A317ZTT6"/>
<dbReference type="Pfam" id="PF01509">
    <property type="entry name" value="TruB_N"/>
    <property type="match status" value="1"/>
</dbReference>
<dbReference type="CDD" id="cd02573">
    <property type="entry name" value="PseudoU_synth_EcTruB"/>
    <property type="match status" value="1"/>
</dbReference>
<dbReference type="EC" id="5.4.99.25" evidence="5"/>
<dbReference type="InterPro" id="IPR015225">
    <property type="entry name" value="tRNA_psdUridine_synth_fam2_C"/>
</dbReference>
<keyword evidence="11" id="KW-1185">Reference proteome</keyword>
<dbReference type="NCBIfam" id="TIGR00431">
    <property type="entry name" value="TruB"/>
    <property type="match status" value="1"/>
</dbReference>
<dbReference type="GO" id="GO:0003723">
    <property type="term" value="F:RNA binding"/>
    <property type="evidence" value="ECO:0007669"/>
    <property type="project" value="InterPro"/>
</dbReference>
<feature type="region of interest" description="Disordered" evidence="6">
    <location>
        <begin position="300"/>
        <end position="329"/>
    </location>
</feature>
<evidence type="ECO:0000256" key="1">
    <source>
        <dbReference type="ARBA" id="ARBA00000385"/>
    </source>
</evidence>
<keyword evidence="4 5" id="KW-0413">Isomerase</keyword>
<comment type="catalytic activity">
    <reaction evidence="1 5">
        <text>uridine(55) in tRNA = pseudouridine(55) in tRNA</text>
        <dbReference type="Rhea" id="RHEA:42532"/>
        <dbReference type="Rhea" id="RHEA-COMP:10101"/>
        <dbReference type="Rhea" id="RHEA-COMP:10102"/>
        <dbReference type="ChEBI" id="CHEBI:65314"/>
        <dbReference type="ChEBI" id="CHEBI:65315"/>
        <dbReference type="EC" id="5.4.99.25"/>
    </reaction>
</comment>
<keyword evidence="3 5" id="KW-0819">tRNA processing</keyword>
<feature type="active site" description="Nucleophile" evidence="5">
    <location>
        <position position="49"/>
    </location>
</feature>
<dbReference type="GO" id="GO:1990481">
    <property type="term" value="P:mRNA pseudouridine synthesis"/>
    <property type="evidence" value="ECO:0007669"/>
    <property type="project" value="TreeGrafter"/>
</dbReference>
<dbReference type="SUPFAM" id="SSF55120">
    <property type="entry name" value="Pseudouridine synthase"/>
    <property type="match status" value="1"/>
</dbReference>
<dbReference type="InterPro" id="IPR032819">
    <property type="entry name" value="TruB_C"/>
</dbReference>
<dbReference type="Pfam" id="PF09142">
    <property type="entry name" value="TruB_C"/>
    <property type="match status" value="1"/>
</dbReference>
<dbReference type="EMBL" id="QHLY01000007">
    <property type="protein sequence ID" value="PXA70658.1"/>
    <property type="molecule type" value="Genomic_DNA"/>
</dbReference>
<evidence type="ECO:0000259" key="9">
    <source>
        <dbReference type="Pfam" id="PF16198"/>
    </source>
</evidence>
<evidence type="ECO:0000313" key="10">
    <source>
        <dbReference type="EMBL" id="PXA70658.1"/>
    </source>
</evidence>
<name>A0A317ZTT6_9MICO</name>
<comment type="similarity">
    <text evidence="2 5">Belongs to the pseudouridine synthase TruB family. Type 1 subfamily.</text>
</comment>
<gene>
    <name evidence="5" type="primary">truB</name>
    <name evidence="10" type="ORF">CTB96_06105</name>
</gene>
<dbReference type="GO" id="GO:0160148">
    <property type="term" value="F:tRNA pseudouridine(55) synthase activity"/>
    <property type="evidence" value="ECO:0007669"/>
    <property type="project" value="UniProtKB-EC"/>
</dbReference>
<evidence type="ECO:0000256" key="2">
    <source>
        <dbReference type="ARBA" id="ARBA00005642"/>
    </source>
</evidence>
<dbReference type="PANTHER" id="PTHR13767">
    <property type="entry name" value="TRNA-PSEUDOURIDINE SYNTHASE"/>
    <property type="match status" value="1"/>
</dbReference>
<evidence type="ECO:0000256" key="3">
    <source>
        <dbReference type="ARBA" id="ARBA00022694"/>
    </source>
</evidence>
<feature type="domain" description="tRNA pseudouridine synthase II TruB subfamily 2 C-terminal" evidence="8">
    <location>
        <begin position="245"/>
        <end position="303"/>
    </location>
</feature>
<feature type="domain" description="Pseudouridine synthase II N-terminal" evidence="7">
    <location>
        <begin position="34"/>
        <end position="189"/>
    </location>
</feature>
<dbReference type="InterPro" id="IPR014780">
    <property type="entry name" value="tRNA_psdUridine_synth_TruB"/>
</dbReference>
<evidence type="ECO:0000313" key="11">
    <source>
        <dbReference type="Proteomes" id="UP000246722"/>
    </source>
</evidence>
<evidence type="ECO:0000256" key="4">
    <source>
        <dbReference type="ARBA" id="ARBA00023235"/>
    </source>
</evidence>
<protein>
    <recommendedName>
        <fullName evidence="5">tRNA pseudouridine synthase B</fullName>
        <ecNumber evidence="5">5.4.99.25</ecNumber>
    </recommendedName>
    <alternativeName>
        <fullName evidence="5">tRNA pseudouridine(55) synthase</fullName>
        <shortName evidence="5">Psi55 synthase</shortName>
    </alternativeName>
    <alternativeName>
        <fullName evidence="5">tRNA pseudouridylate synthase</fullName>
    </alternativeName>
    <alternativeName>
        <fullName evidence="5">tRNA-uridine isomerase</fullName>
    </alternativeName>
</protein>
<dbReference type="InterPro" id="IPR002501">
    <property type="entry name" value="PsdUridine_synth_N"/>
</dbReference>
<comment type="function">
    <text evidence="5">Responsible for synthesis of pseudouridine from uracil-55 in the psi GC loop of transfer RNAs.</text>
</comment>
<dbReference type="Pfam" id="PF16198">
    <property type="entry name" value="TruB_C_2"/>
    <property type="match status" value="1"/>
</dbReference>
<evidence type="ECO:0000259" key="8">
    <source>
        <dbReference type="Pfam" id="PF09142"/>
    </source>
</evidence>
<comment type="caution">
    <text evidence="10">The sequence shown here is derived from an EMBL/GenBank/DDBJ whole genome shotgun (WGS) entry which is preliminary data.</text>
</comment>
<evidence type="ECO:0000256" key="6">
    <source>
        <dbReference type="SAM" id="MobiDB-lite"/>
    </source>
</evidence>
<feature type="domain" description="tRNA pseudouridylate synthase B C-terminal" evidence="9">
    <location>
        <begin position="190"/>
        <end position="228"/>
    </location>
</feature>
<dbReference type="Gene3D" id="3.30.2350.10">
    <property type="entry name" value="Pseudouridine synthase"/>
    <property type="match status" value="1"/>
</dbReference>
<dbReference type="InterPro" id="IPR015947">
    <property type="entry name" value="PUA-like_sf"/>
</dbReference>
<reference evidence="10 11" key="1">
    <citation type="submission" date="2018-05" db="EMBL/GenBank/DDBJ databases">
        <title>Genetic diversity of glacier-inhabiting Cryobacterium bacteria in China and description of Cryobacterium mengkeensis sp. nov. and Arthrobacter glacialis sp. nov.</title>
        <authorList>
            <person name="Liu Q."/>
            <person name="Xin Y.-H."/>
        </authorList>
    </citation>
    <scope>NUCLEOTIDE SEQUENCE [LARGE SCALE GENOMIC DNA]</scope>
    <source>
        <strain evidence="10 11">SK-1</strain>
    </source>
</reference>
<dbReference type="SUPFAM" id="SSF88697">
    <property type="entry name" value="PUA domain-like"/>
    <property type="match status" value="1"/>
</dbReference>
<evidence type="ECO:0000256" key="5">
    <source>
        <dbReference type="HAMAP-Rule" id="MF_01080"/>
    </source>
</evidence>
<accession>A0A317ZTT6</accession>
<dbReference type="Proteomes" id="UP000246722">
    <property type="component" value="Unassembled WGS sequence"/>
</dbReference>
<dbReference type="RefSeq" id="WP_110126039.1">
    <property type="nucleotide sequence ID" value="NZ_QHLY01000007.1"/>
</dbReference>
<dbReference type="OrthoDB" id="9802309at2"/>